<feature type="domain" description="Multidrug resistance protein MdtA-like C-terminal permuted SH3" evidence="7">
    <location>
        <begin position="289"/>
        <end position="350"/>
    </location>
</feature>
<evidence type="ECO:0000313" key="8">
    <source>
        <dbReference type="EMBL" id="MBB3842086.1"/>
    </source>
</evidence>
<feature type="coiled-coil region" evidence="3">
    <location>
        <begin position="137"/>
        <end position="171"/>
    </location>
</feature>
<dbReference type="EMBL" id="JACIBY010000025">
    <property type="protein sequence ID" value="MBB3842086.1"/>
    <property type="molecule type" value="Genomic_DNA"/>
</dbReference>
<dbReference type="GO" id="GO:0022857">
    <property type="term" value="F:transmembrane transporter activity"/>
    <property type="evidence" value="ECO:0007669"/>
    <property type="project" value="InterPro"/>
</dbReference>
<evidence type="ECO:0000256" key="2">
    <source>
        <dbReference type="ARBA" id="ARBA00009477"/>
    </source>
</evidence>
<dbReference type="RefSeq" id="WP_183980191.1">
    <property type="nucleotide sequence ID" value="NZ_JACIBY010000025.1"/>
</dbReference>
<dbReference type="Gene3D" id="1.10.287.470">
    <property type="entry name" value="Helix hairpin bin"/>
    <property type="match status" value="1"/>
</dbReference>
<sequence length="374" mass="41141">MKPFVVLAGISTCLIMLWSCTKETKTAQATQEILPVTQPILIDTTYTQEYVASIASLQNVEVRSKIGGYIEAVLVDEGKPVRAGQTLFRLGSQAYRQELNKAQAILRSSQAEAKTRALEIKNTRLLVEQNVVSKSELDIVESKLETLKAKIEETESDVANAQLQLSLTEIKAPFSGVIGRIPNKTGSLVDEGTLLTTLSNNQDVFAYFNVTEKEYLDFTEQNEVGHRRPVKLLLANGQPYSQTGVIETVDSQFDKSTGTIAFRAKFPNPKQVLKNGASGKVQLTSTLKNALIVPQKSVFEVQDRNCVYVLEAGNKVSIRNVQILQRLPQLYVIASGLGTSDTILYEGIQRVVDGDSVSPKLMPMRQVMAGMGQK</sequence>
<dbReference type="Gene3D" id="2.40.50.100">
    <property type="match status" value="1"/>
</dbReference>
<dbReference type="Pfam" id="PF25967">
    <property type="entry name" value="RND-MFP_C"/>
    <property type="match status" value="1"/>
</dbReference>
<keyword evidence="3" id="KW-0175">Coiled coil</keyword>
<dbReference type="InterPro" id="IPR058625">
    <property type="entry name" value="MdtA-like_BSH"/>
</dbReference>
<comment type="similarity">
    <text evidence="2">Belongs to the membrane fusion protein (MFP) (TC 8.A.1) family.</text>
</comment>
<dbReference type="PANTHER" id="PTHR30158">
    <property type="entry name" value="ACRA/E-RELATED COMPONENT OF DRUG EFFLUX TRANSPORTER"/>
    <property type="match status" value="1"/>
</dbReference>
<name>A0A7W6EU67_9BACT</name>
<dbReference type="Gene3D" id="2.40.420.20">
    <property type="match status" value="1"/>
</dbReference>
<dbReference type="InterPro" id="IPR058624">
    <property type="entry name" value="MdtA-like_HH"/>
</dbReference>
<evidence type="ECO:0000259" key="6">
    <source>
        <dbReference type="Pfam" id="PF25944"/>
    </source>
</evidence>
<comment type="caution">
    <text evidence="8">The sequence shown here is derived from an EMBL/GenBank/DDBJ whole genome shotgun (WGS) entry which is preliminary data.</text>
</comment>
<protein>
    <submittedName>
        <fullName evidence="8">Membrane fusion protein (Multidrug efflux system)</fullName>
    </submittedName>
</protein>
<keyword evidence="9" id="KW-1185">Reference proteome</keyword>
<evidence type="ECO:0000256" key="3">
    <source>
        <dbReference type="SAM" id="Coils"/>
    </source>
</evidence>
<organism evidence="8 9">
    <name type="scientific">Runella defluvii</name>
    <dbReference type="NCBI Taxonomy" id="370973"/>
    <lineage>
        <taxon>Bacteria</taxon>
        <taxon>Pseudomonadati</taxon>
        <taxon>Bacteroidota</taxon>
        <taxon>Cytophagia</taxon>
        <taxon>Cytophagales</taxon>
        <taxon>Spirosomataceae</taxon>
        <taxon>Runella</taxon>
    </lineage>
</organism>
<dbReference type="Pfam" id="PF25917">
    <property type="entry name" value="BSH_RND"/>
    <property type="match status" value="1"/>
</dbReference>
<dbReference type="InterPro" id="IPR058626">
    <property type="entry name" value="MdtA-like_b-barrel"/>
</dbReference>
<dbReference type="GO" id="GO:0005886">
    <property type="term" value="C:plasma membrane"/>
    <property type="evidence" value="ECO:0007669"/>
    <property type="project" value="TreeGrafter"/>
</dbReference>
<dbReference type="Proteomes" id="UP000541352">
    <property type="component" value="Unassembled WGS sequence"/>
</dbReference>
<comment type="subcellular location">
    <subcellularLocation>
        <location evidence="1">Cell envelope</location>
    </subcellularLocation>
</comment>
<gene>
    <name evidence="8" type="ORF">FHS57_006115</name>
</gene>
<dbReference type="InterPro" id="IPR006143">
    <property type="entry name" value="RND_pump_MFP"/>
</dbReference>
<dbReference type="Gene3D" id="2.40.30.170">
    <property type="match status" value="1"/>
</dbReference>
<reference evidence="8 9" key="1">
    <citation type="submission" date="2020-08" db="EMBL/GenBank/DDBJ databases">
        <title>Genomic Encyclopedia of Type Strains, Phase IV (KMG-IV): sequencing the most valuable type-strain genomes for metagenomic binning, comparative biology and taxonomic classification.</title>
        <authorList>
            <person name="Goeker M."/>
        </authorList>
    </citation>
    <scope>NUCLEOTIDE SEQUENCE [LARGE SCALE GENOMIC DNA]</scope>
    <source>
        <strain evidence="8 9">DSM 17976</strain>
    </source>
</reference>
<dbReference type="InterPro" id="IPR058627">
    <property type="entry name" value="MdtA-like_C"/>
</dbReference>
<evidence type="ECO:0000256" key="1">
    <source>
        <dbReference type="ARBA" id="ARBA00004196"/>
    </source>
</evidence>
<feature type="domain" description="Multidrug resistance protein MdtA-like alpha-helical hairpin" evidence="4">
    <location>
        <begin position="98"/>
        <end position="167"/>
    </location>
</feature>
<evidence type="ECO:0000313" key="9">
    <source>
        <dbReference type="Proteomes" id="UP000541352"/>
    </source>
</evidence>
<dbReference type="GO" id="GO:0030313">
    <property type="term" value="C:cell envelope"/>
    <property type="evidence" value="ECO:0007669"/>
    <property type="project" value="UniProtKB-SubCell"/>
</dbReference>
<feature type="domain" description="Multidrug resistance protein MdtA-like beta-barrel" evidence="6">
    <location>
        <begin position="208"/>
        <end position="281"/>
    </location>
</feature>
<evidence type="ECO:0000259" key="5">
    <source>
        <dbReference type="Pfam" id="PF25917"/>
    </source>
</evidence>
<proteinExistence type="inferred from homology"/>
<dbReference type="Pfam" id="PF25944">
    <property type="entry name" value="Beta-barrel_RND"/>
    <property type="match status" value="1"/>
</dbReference>
<evidence type="ECO:0000259" key="7">
    <source>
        <dbReference type="Pfam" id="PF25967"/>
    </source>
</evidence>
<dbReference type="NCBIfam" id="TIGR01730">
    <property type="entry name" value="RND_mfp"/>
    <property type="match status" value="1"/>
</dbReference>
<dbReference type="GO" id="GO:0046677">
    <property type="term" value="P:response to antibiotic"/>
    <property type="evidence" value="ECO:0007669"/>
    <property type="project" value="TreeGrafter"/>
</dbReference>
<dbReference type="PANTHER" id="PTHR30158:SF23">
    <property type="entry name" value="MULTIDRUG RESISTANCE PROTEIN MEXA"/>
    <property type="match status" value="1"/>
</dbReference>
<accession>A0A7W6EU67</accession>
<dbReference type="AlphaFoldDB" id="A0A7W6EU67"/>
<dbReference type="Pfam" id="PF25876">
    <property type="entry name" value="HH_MFP_RND"/>
    <property type="match status" value="1"/>
</dbReference>
<evidence type="ECO:0000259" key="4">
    <source>
        <dbReference type="Pfam" id="PF25876"/>
    </source>
</evidence>
<dbReference type="SUPFAM" id="SSF111369">
    <property type="entry name" value="HlyD-like secretion proteins"/>
    <property type="match status" value="1"/>
</dbReference>
<feature type="domain" description="Multidrug resistance protein MdtA-like barrel-sandwich hybrid" evidence="5">
    <location>
        <begin position="59"/>
        <end position="193"/>
    </location>
</feature>